<dbReference type="PANTHER" id="PTHR40590:SF1">
    <property type="entry name" value="CYTOPLASMIC PROTEIN"/>
    <property type="match status" value="1"/>
</dbReference>
<keyword evidence="1" id="KW-0472">Membrane</keyword>
<feature type="transmembrane region" description="Helical" evidence="1">
    <location>
        <begin position="296"/>
        <end position="316"/>
    </location>
</feature>
<gene>
    <name evidence="2" type="ORF">HMF7854_06370</name>
</gene>
<protein>
    <submittedName>
        <fullName evidence="2">TraB/GumN family protein</fullName>
    </submittedName>
</protein>
<name>A0A429V978_9SPHN</name>
<evidence type="ECO:0000313" key="2">
    <source>
        <dbReference type="EMBL" id="RST30498.1"/>
    </source>
</evidence>
<dbReference type="Pfam" id="PF01963">
    <property type="entry name" value="TraB_PrgY_gumN"/>
    <property type="match status" value="1"/>
</dbReference>
<comment type="caution">
    <text evidence="2">The sequence shown here is derived from an EMBL/GenBank/DDBJ whole genome shotgun (WGS) entry which is preliminary data.</text>
</comment>
<keyword evidence="1" id="KW-0812">Transmembrane</keyword>
<dbReference type="AlphaFoldDB" id="A0A429V978"/>
<proteinExistence type="predicted"/>
<evidence type="ECO:0000256" key="1">
    <source>
        <dbReference type="SAM" id="Phobius"/>
    </source>
</evidence>
<keyword evidence="3" id="KW-1185">Reference proteome</keyword>
<reference evidence="2 3" key="1">
    <citation type="submission" date="2018-12" db="EMBL/GenBank/DDBJ databases">
        <title>Sphingomonas sp. HMF7854 Genome sequencing and assembly.</title>
        <authorList>
            <person name="Cha I."/>
            <person name="Kang H."/>
            <person name="Kim H."/>
            <person name="Kang J."/>
            <person name="Joh K."/>
        </authorList>
    </citation>
    <scope>NUCLEOTIDE SEQUENCE [LARGE SCALE GENOMIC DNA]</scope>
    <source>
        <strain evidence="2 3">HMF7854</strain>
    </source>
</reference>
<evidence type="ECO:0000313" key="3">
    <source>
        <dbReference type="Proteomes" id="UP000274661"/>
    </source>
</evidence>
<dbReference type="OrthoDB" id="9806326at2"/>
<keyword evidence="1" id="KW-1133">Transmembrane helix</keyword>
<accession>A0A429V978</accession>
<dbReference type="PANTHER" id="PTHR40590">
    <property type="entry name" value="CYTOPLASMIC PROTEIN-RELATED"/>
    <property type="match status" value="1"/>
</dbReference>
<dbReference type="InterPro" id="IPR047111">
    <property type="entry name" value="YbaP-like"/>
</dbReference>
<dbReference type="InterPro" id="IPR002816">
    <property type="entry name" value="TraB/PrgY/GumN_fam"/>
</dbReference>
<dbReference type="EMBL" id="RWJF01000001">
    <property type="protein sequence ID" value="RST30498.1"/>
    <property type="molecule type" value="Genomic_DNA"/>
</dbReference>
<organism evidence="2 3">
    <name type="scientific">Sphingomonas ginkgonis</name>
    <dbReference type="NCBI Taxonomy" id="2315330"/>
    <lineage>
        <taxon>Bacteria</taxon>
        <taxon>Pseudomonadati</taxon>
        <taxon>Pseudomonadota</taxon>
        <taxon>Alphaproteobacteria</taxon>
        <taxon>Sphingomonadales</taxon>
        <taxon>Sphingomonadaceae</taxon>
        <taxon>Sphingomonas</taxon>
    </lineage>
</organism>
<dbReference type="Proteomes" id="UP000274661">
    <property type="component" value="Unassembled WGS sequence"/>
</dbReference>
<sequence length="326" mass="35225">MGGQGATEPLIPSRPAQRASVAKEYRSVALNWWKRGLAALGIATSTLGGLAAPAAARDARPALWQVSDADTKIYLFGTIHLLPEGLNWRTPTFDKAVADSQELVVETVIDEKNPQKMGAIMAKLGLRAGLPPLLDRVPPARRTRLQAAVQSSGVPLAAYNRLETWAAAFTLLGLQFRSMDLKSEQGVEQVLRSSFTTAGKPIGELETNEQQLGFFDQLPEAAQRSLLESATEQPAAVKGEFDKMLGAWTSGDPASIARAFNADMQSSPALMDVLLKRRNANWARWIENRMQQPGTIMIAVGAGHLAGSSSVLALLAKDGYKVRRLQ</sequence>
<dbReference type="CDD" id="cd14789">
    <property type="entry name" value="Tiki"/>
    <property type="match status" value="1"/>
</dbReference>